<dbReference type="Gene3D" id="3.90.870.10">
    <property type="entry name" value="DHBP synthase"/>
    <property type="match status" value="1"/>
</dbReference>
<reference evidence="3 4" key="1">
    <citation type="submission" date="2018-10" db="EMBL/GenBank/DDBJ databases">
        <title>A high-quality apple genome assembly.</title>
        <authorList>
            <person name="Hu J."/>
        </authorList>
    </citation>
    <scope>NUCLEOTIDE SEQUENCE [LARGE SCALE GENOMIC DNA]</scope>
    <source>
        <strain evidence="4">cv. HFTH1</strain>
        <tissue evidence="3">Young leaf</tissue>
    </source>
</reference>
<dbReference type="PANTHER" id="PTHR42828">
    <property type="entry name" value="DHBP SYNTHASE RIBB-LIKE ALPHA/BETA DOMAIN-CONTAINING PROTEIN"/>
    <property type="match status" value="1"/>
</dbReference>
<accession>A0A498I6X6</accession>
<dbReference type="AlphaFoldDB" id="A0A498I6X6"/>
<dbReference type="Pfam" id="PF01300">
    <property type="entry name" value="Sua5_yciO_yrdC"/>
    <property type="match status" value="1"/>
</dbReference>
<sequence length="109" mass="11897">MPYVEVDPSQSGADSWKLEPVVDLLKQVAVGVIPTDTVYALVCGLRNNSAIKRLRRIKNIDPLKPLASYATPSTTLIHIRQGFPAVMAKVTQIFSDMLSNAYPALILSS</sequence>
<dbReference type="PANTHER" id="PTHR42828:SF3">
    <property type="entry name" value="THREONYLCARBAMOYL-AMP SYNTHASE"/>
    <property type="match status" value="1"/>
</dbReference>
<dbReference type="GO" id="GO:0003725">
    <property type="term" value="F:double-stranded RNA binding"/>
    <property type="evidence" value="ECO:0007669"/>
    <property type="project" value="InterPro"/>
</dbReference>
<protein>
    <recommendedName>
        <fullName evidence="1">Threonylcarbamoyl-AMP synthase</fullName>
    </recommendedName>
</protein>
<evidence type="ECO:0000313" key="3">
    <source>
        <dbReference type="EMBL" id="RXH79488.1"/>
    </source>
</evidence>
<gene>
    <name evidence="3" type="ORF">DVH24_040635</name>
</gene>
<dbReference type="InterPro" id="IPR017945">
    <property type="entry name" value="DHBP_synth_RibB-like_a/b_dom"/>
</dbReference>
<comment type="caution">
    <text evidence="3">The sequence shown here is derived from an EMBL/GenBank/DDBJ whole genome shotgun (WGS) entry which is preliminary data.</text>
</comment>
<proteinExistence type="predicted"/>
<organism evidence="3 4">
    <name type="scientific">Malus domestica</name>
    <name type="common">Apple</name>
    <name type="synonym">Pyrus malus</name>
    <dbReference type="NCBI Taxonomy" id="3750"/>
    <lineage>
        <taxon>Eukaryota</taxon>
        <taxon>Viridiplantae</taxon>
        <taxon>Streptophyta</taxon>
        <taxon>Embryophyta</taxon>
        <taxon>Tracheophyta</taxon>
        <taxon>Spermatophyta</taxon>
        <taxon>Magnoliopsida</taxon>
        <taxon>eudicotyledons</taxon>
        <taxon>Gunneridae</taxon>
        <taxon>Pentapetalae</taxon>
        <taxon>rosids</taxon>
        <taxon>fabids</taxon>
        <taxon>Rosales</taxon>
        <taxon>Rosaceae</taxon>
        <taxon>Amygdaloideae</taxon>
        <taxon>Maleae</taxon>
        <taxon>Malus</taxon>
    </lineage>
</organism>
<dbReference type="InterPro" id="IPR006070">
    <property type="entry name" value="Sua5-like_dom"/>
</dbReference>
<dbReference type="InterPro" id="IPR052532">
    <property type="entry name" value="SUA5_domain"/>
</dbReference>
<dbReference type="SUPFAM" id="SSF55821">
    <property type="entry name" value="YrdC/RibB"/>
    <property type="match status" value="1"/>
</dbReference>
<dbReference type="EMBL" id="RDQH01000339">
    <property type="protein sequence ID" value="RXH79488.1"/>
    <property type="molecule type" value="Genomic_DNA"/>
</dbReference>
<name>A0A498I6X6_MALDO</name>
<feature type="domain" description="YrdC-like" evidence="2">
    <location>
        <begin position="24"/>
        <end position="76"/>
    </location>
</feature>
<evidence type="ECO:0000259" key="2">
    <source>
        <dbReference type="Pfam" id="PF01300"/>
    </source>
</evidence>
<keyword evidence="4" id="KW-1185">Reference proteome</keyword>
<dbReference type="Proteomes" id="UP000290289">
    <property type="component" value="Chromosome 13"/>
</dbReference>
<evidence type="ECO:0000256" key="1">
    <source>
        <dbReference type="ARBA" id="ARBA00015492"/>
    </source>
</evidence>
<evidence type="ECO:0000313" key="4">
    <source>
        <dbReference type="Proteomes" id="UP000290289"/>
    </source>
</evidence>